<reference evidence="1 2" key="2">
    <citation type="journal article" date="2010" name="Nucleic Acids Res.">
        <title>BeetleBase in 2010: revisions to provide comprehensive genomic information for Tribolium castaneum.</title>
        <authorList>
            <person name="Kim H.S."/>
            <person name="Murphy T."/>
            <person name="Xia J."/>
            <person name="Caragea D."/>
            <person name="Park Y."/>
            <person name="Beeman R.W."/>
            <person name="Lorenzen M.D."/>
            <person name="Butcher S."/>
            <person name="Manak J.R."/>
            <person name="Brown S.J."/>
        </authorList>
    </citation>
    <scope>GENOME REANNOTATION</scope>
    <source>
        <strain evidence="1 2">Georgia GA2</strain>
    </source>
</reference>
<dbReference type="HOGENOM" id="CLU_2725463_0_0_1"/>
<dbReference type="AlphaFoldDB" id="D6WCI7"/>
<protein>
    <submittedName>
        <fullName evidence="1">Uncharacterized protein</fullName>
    </submittedName>
</protein>
<proteinExistence type="predicted"/>
<keyword evidence="2" id="KW-1185">Reference proteome</keyword>
<sequence>MKELSPGHRLLSEDEVGINDVAFNYRQACHFRHPQERYPQGKRKSRLSYTGTRCYGRIKPICLKPDVMEPLR</sequence>
<organism evidence="1 2">
    <name type="scientific">Tribolium castaneum</name>
    <name type="common">Red flour beetle</name>
    <dbReference type="NCBI Taxonomy" id="7070"/>
    <lineage>
        <taxon>Eukaryota</taxon>
        <taxon>Metazoa</taxon>
        <taxon>Ecdysozoa</taxon>
        <taxon>Arthropoda</taxon>
        <taxon>Hexapoda</taxon>
        <taxon>Insecta</taxon>
        <taxon>Pterygota</taxon>
        <taxon>Neoptera</taxon>
        <taxon>Endopterygota</taxon>
        <taxon>Coleoptera</taxon>
        <taxon>Polyphaga</taxon>
        <taxon>Cucujiformia</taxon>
        <taxon>Tenebrionidae</taxon>
        <taxon>Tenebrionidae incertae sedis</taxon>
        <taxon>Tribolium</taxon>
    </lineage>
</organism>
<dbReference type="Proteomes" id="UP000007266">
    <property type="component" value="Linkage group 2"/>
</dbReference>
<gene>
    <name evidence="1" type="primary">GLEAN_04903</name>
    <name evidence="1" type="ORF">TcasGA2_TC004903</name>
</gene>
<name>D6WCI7_TRICA</name>
<reference evidence="1 2" key="1">
    <citation type="journal article" date="2008" name="Nature">
        <title>The genome of the model beetle and pest Tribolium castaneum.</title>
        <authorList>
            <consortium name="Tribolium Genome Sequencing Consortium"/>
            <person name="Richards S."/>
            <person name="Gibbs R.A."/>
            <person name="Weinstock G.M."/>
            <person name="Brown S.J."/>
            <person name="Denell R."/>
            <person name="Beeman R.W."/>
            <person name="Gibbs R."/>
            <person name="Beeman R.W."/>
            <person name="Brown S.J."/>
            <person name="Bucher G."/>
            <person name="Friedrich M."/>
            <person name="Grimmelikhuijzen C.J."/>
            <person name="Klingler M."/>
            <person name="Lorenzen M."/>
            <person name="Richards S."/>
            <person name="Roth S."/>
            <person name="Schroder R."/>
            <person name="Tautz D."/>
            <person name="Zdobnov E.M."/>
            <person name="Muzny D."/>
            <person name="Gibbs R.A."/>
            <person name="Weinstock G.M."/>
            <person name="Attaway T."/>
            <person name="Bell S."/>
            <person name="Buhay C.J."/>
            <person name="Chandrabose M.N."/>
            <person name="Chavez D."/>
            <person name="Clerk-Blankenburg K.P."/>
            <person name="Cree A."/>
            <person name="Dao M."/>
            <person name="Davis C."/>
            <person name="Chacko J."/>
            <person name="Dinh H."/>
            <person name="Dugan-Rocha S."/>
            <person name="Fowler G."/>
            <person name="Garner T.T."/>
            <person name="Garnes J."/>
            <person name="Gnirke A."/>
            <person name="Hawes A."/>
            <person name="Hernandez J."/>
            <person name="Hines S."/>
            <person name="Holder M."/>
            <person name="Hume J."/>
            <person name="Jhangiani S.N."/>
            <person name="Joshi V."/>
            <person name="Khan Z.M."/>
            <person name="Jackson L."/>
            <person name="Kovar C."/>
            <person name="Kowis A."/>
            <person name="Lee S."/>
            <person name="Lewis L.R."/>
            <person name="Margolis J."/>
            <person name="Morgan M."/>
            <person name="Nazareth L.V."/>
            <person name="Nguyen N."/>
            <person name="Okwuonu G."/>
            <person name="Parker D."/>
            <person name="Richards S."/>
            <person name="Ruiz S.J."/>
            <person name="Santibanez J."/>
            <person name="Savard J."/>
            <person name="Scherer S.E."/>
            <person name="Schneider B."/>
            <person name="Sodergren E."/>
            <person name="Tautz D."/>
            <person name="Vattahil S."/>
            <person name="Villasana D."/>
            <person name="White C.S."/>
            <person name="Wright R."/>
            <person name="Park Y."/>
            <person name="Beeman R.W."/>
            <person name="Lord J."/>
            <person name="Oppert B."/>
            <person name="Lorenzen M."/>
            <person name="Brown S."/>
            <person name="Wang L."/>
            <person name="Savard J."/>
            <person name="Tautz D."/>
            <person name="Richards S."/>
            <person name="Weinstock G."/>
            <person name="Gibbs R.A."/>
            <person name="Liu Y."/>
            <person name="Worley K."/>
            <person name="Weinstock G."/>
            <person name="Elsik C.G."/>
            <person name="Reese J.T."/>
            <person name="Elhaik E."/>
            <person name="Landan G."/>
            <person name="Graur D."/>
            <person name="Arensburger P."/>
            <person name="Atkinson P."/>
            <person name="Beeman R.W."/>
            <person name="Beidler J."/>
            <person name="Brown S.J."/>
            <person name="Demuth J.P."/>
            <person name="Drury D.W."/>
            <person name="Du Y.Z."/>
            <person name="Fujiwara H."/>
            <person name="Lorenzen M."/>
            <person name="Maselli V."/>
            <person name="Osanai M."/>
            <person name="Park Y."/>
            <person name="Robertson H.M."/>
            <person name="Tu Z."/>
            <person name="Wang J.J."/>
            <person name="Wang S."/>
            <person name="Richards S."/>
            <person name="Song H."/>
            <person name="Zhang L."/>
            <person name="Sodergren E."/>
            <person name="Werner D."/>
            <person name="Stanke M."/>
            <person name="Morgenstern B."/>
            <person name="Solovyev V."/>
            <person name="Kosarev P."/>
            <person name="Brown G."/>
            <person name="Chen H.C."/>
            <person name="Ermolaeva O."/>
            <person name="Hlavina W."/>
            <person name="Kapustin Y."/>
            <person name="Kiryutin B."/>
            <person name="Kitts P."/>
            <person name="Maglott D."/>
            <person name="Pruitt K."/>
            <person name="Sapojnikov V."/>
            <person name="Souvorov A."/>
            <person name="Mackey A.J."/>
            <person name="Waterhouse R.M."/>
            <person name="Wyder S."/>
            <person name="Zdobnov E.M."/>
            <person name="Zdobnov E.M."/>
            <person name="Wyder S."/>
            <person name="Kriventseva E.V."/>
            <person name="Kadowaki T."/>
            <person name="Bork P."/>
            <person name="Aranda M."/>
            <person name="Bao R."/>
            <person name="Beermann A."/>
            <person name="Berns N."/>
            <person name="Bolognesi R."/>
            <person name="Bonneton F."/>
            <person name="Bopp D."/>
            <person name="Brown S.J."/>
            <person name="Bucher G."/>
            <person name="Butts T."/>
            <person name="Chaumot A."/>
            <person name="Denell R.E."/>
            <person name="Ferrier D.E."/>
            <person name="Friedrich M."/>
            <person name="Gordon C.M."/>
            <person name="Jindra M."/>
            <person name="Klingler M."/>
            <person name="Lan Q."/>
            <person name="Lattorff H.M."/>
            <person name="Laudet V."/>
            <person name="von Levetsow C."/>
            <person name="Liu Z."/>
            <person name="Lutz R."/>
            <person name="Lynch J.A."/>
            <person name="da Fonseca R.N."/>
            <person name="Posnien N."/>
            <person name="Reuter R."/>
            <person name="Roth S."/>
            <person name="Savard J."/>
            <person name="Schinko J.B."/>
            <person name="Schmitt C."/>
            <person name="Schoppmeier M."/>
            <person name="Schroder R."/>
            <person name="Shippy T.D."/>
            <person name="Simonnet F."/>
            <person name="Marques-Souza H."/>
            <person name="Tautz D."/>
            <person name="Tomoyasu Y."/>
            <person name="Trauner J."/>
            <person name="Van der Zee M."/>
            <person name="Vervoort M."/>
            <person name="Wittkopp N."/>
            <person name="Wimmer E.A."/>
            <person name="Yang X."/>
            <person name="Jones A.K."/>
            <person name="Sattelle D.B."/>
            <person name="Ebert P.R."/>
            <person name="Nelson D."/>
            <person name="Scott J.G."/>
            <person name="Beeman R.W."/>
            <person name="Muthukrishnan S."/>
            <person name="Kramer K.J."/>
            <person name="Arakane Y."/>
            <person name="Beeman R.W."/>
            <person name="Zhu Q."/>
            <person name="Hogenkamp D."/>
            <person name="Dixit R."/>
            <person name="Oppert B."/>
            <person name="Jiang H."/>
            <person name="Zou Z."/>
            <person name="Marshall J."/>
            <person name="Elpidina E."/>
            <person name="Vinokurov K."/>
            <person name="Oppert C."/>
            <person name="Zou Z."/>
            <person name="Evans J."/>
            <person name="Lu Z."/>
            <person name="Zhao P."/>
            <person name="Sumathipala N."/>
            <person name="Altincicek B."/>
            <person name="Vilcinskas A."/>
            <person name="Williams M."/>
            <person name="Hultmark D."/>
            <person name="Hetru C."/>
            <person name="Jiang H."/>
            <person name="Grimmelikhuijzen C.J."/>
            <person name="Hauser F."/>
            <person name="Cazzamali G."/>
            <person name="Williamson M."/>
            <person name="Park Y."/>
            <person name="Li B."/>
            <person name="Tanaka Y."/>
            <person name="Predel R."/>
            <person name="Neupert S."/>
            <person name="Schachtner J."/>
            <person name="Verleyen P."/>
            <person name="Raible F."/>
            <person name="Bork P."/>
            <person name="Friedrich M."/>
            <person name="Walden K.K."/>
            <person name="Robertson H.M."/>
            <person name="Angeli S."/>
            <person name="Foret S."/>
            <person name="Bucher G."/>
            <person name="Schuetz S."/>
            <person name="Maleszka R."/>
            <person name="Wimmer E.A."/>
            <person name="Beeman R.W."/>
            <person name="Lorenzen M."/>
            <person name="Tomoyasu Y."/>
            <person name="Miller S.C."/>
            <person name="Grossmann D."/>
            <person name="Bucher G."/>
        </authorList>
    </citation>
    <scope>NUCLEOTIDE SEQUENCE [LARGE SCALE GENOMIC DNA]</scope>
    <source>
        <strain evidence="1 2">Georgia GA2</strain>
    </source>
</reference>
<accession>D6WCI7</accession>
<evidence type="ECO:0000313" key="1">
    <source>
        <dbReference type="EMBL" id="EEZ99029.1"/>
    </source>
</evidence>
<dbReference type="EMBL" id="KQ971311">
    <property type="protein sequence ID" value="EEZ99029.1"/>
    <property type="molecule type" value="Genomic_DNA"/>
</dbReference>
<evidence type="ECO:0000313" key="2">
    <source>
        <dbReference type="Proteomes" id="UP000007266"/>
    </source>
</evidence>